<evidence type="ECO:0000313" key="1">
    <source>
        <dbReference type="Proteomes" id="UP000887576"/>
    </source>
</evidence>
<sequence length="270" mass="31508">MAAALDDLKIALKDAMKDSKPYFFPIPTFDGRVRTDNSPLKSLMDRKSLKGRLARFQIALMGKNLQLEYRPGKTNHFADYLSRYALDLPPKPKAIQDKWKNYVLDPENGLENQEKQMPSIGAVYQKPAVDIELIKQEQLTDETSRALYQFLVQGDVPSQPQEEKKLRKMAMKFKVINEILYYTGQSKRKKRVYIPTSLRQMIFDDFHHNIMQGAHLGTTKTLEKMQKRVYWPGFAEDIAERIRKCEICQKRKIQPFDKRAQPLQPLRTVD</sequence>
<dbReference type="Proteomes" id="UP000887576">
    <property type="component" value="Unplaced"/>
</dbReference>
<proteinExistence type="predicted"/>
<evidence type="ECO:0000313" key="2">
    <source>
        <dbReference type="WBParaSite" id="JU765_v2.g4072.t1"/>
    </source>
</evidence>
<protein>
    <submittedName>
        <fullName evidence="2">Integrase zinc-binding domain-containing protein</fullName>
    </submittedName>
</protein>
<name>A0AC34R798_9BILA</name>
<reference evidence="2" key="1">
    <citation type="submission" date="2022-11" db="UniProtKB">
        <authorList>
            <consortium name="WormBaseParasite"/>
        </authorList>
    </citation>
    <scope>IDENTIFICATION</scope>
</reference>
<organism evidence="1 2">
    <name type="scientific">Panagrolaimus sp. JU765</name>
    <dbReference type="NCBI Taxonomy" id="591449"/>
    <lineage>
        <taxon>Eukaryota</taxon>
        <taxon>Metazoa</taxon>
        <taxon>Ecdysozoa</taxon>
        <taxon>Nematoda</taxon>
        <taxon>Chromadorea</taxon>
        <taxon>Rhabditida</taxon>
        <taxon>Tylenchina</taxon>
        <taxon>Panagrolaimomorpha</taxon>
        <taxon>Panagrolaimoidea</taxon>
        <taxon>Panagrolaimidae</taxon>
        <taxon>Panagrolaimus</taxon>
    </lineage>
</organism>
<dbReference type="WBParaSite" id="JU765_v2.g4072.t1">
    <property type="protein sequence ID" value="JU765_v2.g4072.t1"/>
    <property type="gene ID" value="JU765_v2.g4072"/>
</dbReference>
<accession>A0AC34R798</accession>